<keyword evidence="2" id="KW-1185">Reference proteome</keyword>
<gene>
    <name evidence="1" type="ORF">GCM10022393_43510</name>
</gene>
<evidence type="ECO:0000313" key="2">
    <source>
        <dbReference type="Proteomes" id="UP001500459"/>
    </source>
</evidence>
<name>A0ABP6UXN8_9FLAO</name>
<proteinExistence type="predicted"/>
<comment type="caution">
    <text evidence="1">The sequence shown here is derived from an EMBL/GenBank/DDBJ whole genome shotgun (WGS) entry which is preliminary data.</text>
</comment>
<protein>
    <submittedName>
        <fullName evidence="1">Uncharacterized protein</fullName>
    </submittedName>
</protein>
<sequence length="154" mass="18437">MLINSKNGGVFLDNKTEIKPGMNKKEVLKKHPEWITDSLNISNGYSWIYYKNFKSEKTTFDLRLCFFENKFCGINLFIDDFEKEAKTIKPDWNKDHPKSQFNLLKYWLTNQVGTEREFNWGVIYEDFQGVYSKIKEFVPKGHFANRYPHKLKYN</sequence>
<reference evidence="2" key="1">
    <citation type="journal article" date="2019" name="Int. J. Syst. Evol. Microbiol.">
        <title>The Global Catalogue of Microorganisms (GCM) 10K type strain sequencing project: providing services to taxonomists for standard genome sequencing and annotation.</title>
        <authorList>
            <consortium name="The Broad Institute Genomics Platform"/>
            <consortium name="The Broad Institute Genome Sequencing Center for Infectious Disease"/>
            <person name="Wu L."/>
            <person name="Ma J."/>
        </authorList>
    </citation>
    <scope>NUCLEOTIDE SEQUENCE [LARGE SCALE GENOMIC DNA]</scope>
    <source>
        <strain evidence="2">JCM 17106</strain>
    </source>
</reference>
<accession>A0ABP6UXN8</accession>
<evidence type="ECO:0000313" key="1">
    <source>
        <dbReference type="EMBL" id="GAA3524218.1"/>
    </source>
</evidence>
<organism evidence="1 2">
    <name type="scientific">Aquimarina addita</name>
    <dbReference type="NCBI Taxonomy" id="870485"/>
    <lineage>
        <taxon>Bacteria</taxon>
        <taxon>Pseudomonadati</taxon>
        <taxon>Bacteroidota</taxon>
        <taxon>Flavobacteriia</taxon>
        <taxon>Flavobacteriales</taxon>
        <taxon>Flavobacteriaceae</taxon>
        <taxon>Aquimarina</taxon>
    </lineage>
</organism>
<dbReference type="EMBL" id="BAABCW010000056">
    <property type="protein sequence ID" value="GAA3524218.1"/>
    <property type="molecule type" value="Genomic_DNA"/>
</dbReference>
<dbReference type="Proteomes" id="UP001500459">
    <property type="component" value="Unassembled WGS sequence"/>
</dbReference>